<dbReference type="InterPro" id="IPR050180">
    <property type="entry name" value="RNR_Ribonuclease"/>
</dbReference>
<dbReference type="EMBL" id="OZ019910">
    <property type="protein sequence ID" value="CAK9211467.1"/>
    <property type="molecule type" value="Genomic_DNA"/>
</dbReference>
<dbReference type="InterPro" id="IPR001900">
    <property type="entry name" value="RNase_II/R"/>
</dbReference>
<dbReference type="Pfam" id="PF23163">
    <property type="entry name" value="CSD_RNase_II"/>
    <property type="match status" value="1"/>
</dbReference>
<dbReference type="Proteomes" id="UP001497512">
    <property type="component" value="Chromosome 18"/>
</dbReference>
<sequence>MYVRLASRLGTVAMVAAAPAAATMPRPSPPFFSVSNSMRRSLYVASRIAPYLRTTLSISLVNPAQDTSRQSLRGLYLPQRLRVVERLTTCQAAESKQAEVALRKGVLFEFTKESGKSLLAVVQKAEGKKTWIAMDQFGNLHSVKPQQVTYVVPSEEDFRPADIASFIEKSENLEDSSLLEFAWEELQESNKDLNIAELAKMLYGDGALQCYTAHRLLASQQVFFRCKQKGPPRVYEPRTSSQVNDLQQRQMVEEAARQEVLLYVREVRLACEQPLDAKPPPSFWESNEKLHKFTESLKSYALELCRQPLQKKGAEEVLETLGLSKKPGVAVDLLIKIGVFPVHVNLELLRSDIPVQFSTDILLSADQIQQTPCPDANQQDRVDLTHLKVYTIDSDDAEEIDDGLSAVRLPDGRTKVWIHVADPTRWVPSAHPLDKEAKRRSTSIYLPTGTIPMFPMDLAGGSMSLRQGYDCCAVSVSVIFHLDGSLAESEVVCSTIRPTYRLSYDNATELLSMNLKEEGDLHMLAEVANLRREWRKGQGAIDVSIPEPCIKVTNPHLPVPSIDLSVTNLSSPAVLLVTEMMIVCGEAIATFGERNLVSLPYRGQTPREVPMEEVQTIPEGPCRAIALRRFLGRAGMSFMKPMSHGGLGIPGYVQFTSPIRRYGDLLAHYQVKAVLRGEKPLFSSADVESVMAVVNLQTREARKLQTSSTRYWALEYLRRQPRGTCYHALILRFLKEREPLVLVIELGIQANAVIMTRAELGSEITVVVDSVQPRKDVIIMREVLPAYALSAL</sequence>
<evidence type="ECO:0000313" key="3">
    <source>
        <dbReference type="Proteomes" id="UP001497512"/>
    </source>
</evidence>
<proteinExistence type="predicted"/>
<reference evidence="2" key="1">
    <citation type="submission" date="2024-02" db="EMBL/GenBank/DDBJ databases">
        <authorList>
            <consortium name="ELIXIR-Norway"/>
            <consortium name="Elixir Norway"/>
        </authorList>
    </citation>
    <scope>NUCLEOTIDE SEQUENCE</scope>
</reference>
<feature type="domain" description="RNB" evidence="1">
    <location>
        <begin position="381"/>
        <end position="677"/>
    </location>
</feature>
<dbReference type="Pfam" id="PF25255">
    <property type="entry name" value="WHD_RNase_II"/>
    <property type="match status" value="1"/>
</dbReference>
<dbReference type="SMART" id="SM00955">
    <property type="entry name" value="RNB"/>
    <property type="match status" value="1"/>
</dbReference>
<protein>
    <recommendedName>
        <fullName evidence="1">RNB domain-containing protein</fullName>
    </recommendedName>
</protein>
<dbReference type="InterPro" id="IPR056403">
    <property type="entry name" value="RNase_II_barrel"/>
</dbReference>
<dbReference type="InterPro" id="IPR056404">
    <property type="entry name" value="HTH_RNase_II"/>
</dbReference>
<dbReference type="PANTHER" id="PTHR23355:SF42">
    <property type="entry name" value="RIBONUCLEASE II, CHLOROPLASTIC_MITOCHONDRIAL"/>
    <property type="match status" value="1"/>
</dbReference>
<keyword evidence="3" id="KW-1185">Reference proteome</keyword>
<dbReference type="InterPro" id="IPR012340">
    <property type="entry name" value="NA-bd_OB-fold"/>
</dbReference>
<name>A0ABP0U6E9_9BRYO</name>
<gene>
    <name evidence="2" type="ORF">CSSPTR1EN2_LOCUS10697</name>
</gene>
<organism evidence="2 3">
    <name type="scientific">Sphagnum troendelagicum</name>
    <dbReference type="NCBI Taxonomy" id="128251"/>
    <lineage>
        <taxon>Eukaryota</taxon>
        <taxon>Viridiplantae</taxon>
        <taxon>Streptophyta</taxon>
        <taxon>Embryophyta</taxon>
        <taxon>Bryophyta</taxon>
        <taxon>Sphagnophytina</taxon>
        <taxon>Sphagnopsida</taxon>
        <taxon>Sphagnales</taxon>
        <taxon>Sphagnaceae</taxon>
        <taxon>Sphagnum</taxon>
    </lineage>
</organism>
<dbReference type="PANTHER" id="PTHR23355">
    <property type="entry name" value="RIBONUCLEASE"/>
    <property type="match status" value="1"/>
</dbReference>
<evidence type="ECO:0000259" key="1">
    <source>
        <dbReference type="SMART" id="SM00955"/>
    </source>
</evidence>
<dbReference type="Pfam" id="PF23161">
    <property type="entry name" value="HTH_RNase_II"/>
    <property type="match status" value="1"/>
</dbReference>
<accession>A0ABP0U6E9</accession>
<evidence type="ECO:0000313" key="2">
    <source>
        <dbReference type="EMBL" id="CAK9211467.1"/>
    </source>
</evidence>
<dbReference type="SUPFAM" id="SSF50249">
    <property type="entry name" value="Nucleic acid-binding proteins"/>
    <property type="match status" value="1"/>
</dbReference>
<dbReference type="Pfam" id="PF00773">
    <property type="entry name" value="RNB"/>
    <property type="match status" value="1"/>
</dbReference>
<dbReference type="InterPro" id="IPR057324">
    <property type="entry name" value="WH_RNase_II"/>
</dbReference>